<evidence type="ECO:0000313" key="5">
    <source>
        <dbReference type="Proteomes" id="UP000283895"/>
    </source>
</evidence>
<feature type="domain" description="Survival protein SurE-like phosphatase/nucleotidase" evidence="2">
    <location>
        <begin position="792"/>
        <end position="991"/>
    </location>
</feature>
<evidence type="ECO:0000259" key="2">
    <source>
        <dbReference type="Pfam" id="PF01975"/>
    </source>
</evidence>
<dbReference type="GO" id="GO:0016787">
    <property type="term" value="F:hydrolase activity"/>
    <property type="evidence" value="ECO:0007669"/>
    <property type="project" value="InterPro"/>
</dbReference>
<dbReference type="STRING" id="356882.A0A423VCV3"/>
<feature type="region of interest" description="Disordered" evidence="1">
    <location>
        <begin position="1"/>
        <end position="25"/>
    </location>
</feature>
<name>A0A423VCV3_9PEZI</name>
<sequence length="1072" mass="118389">MADDASLSGGAPLSPGKRDEESSDGLASKAIARYGQPALTGKAQCFLTWEVDGRAGPDDSGYNNGLLRNVVINKSRRLKLSWTENEHHGQVYLILAVPGTASDDRMGATFKAHTKYGSLAAAWAKLPRTIQDAILLVNRLGQRYLWVDSLCITQDEEDSWRNNAKAMHIIYGHAYFTICAADGDSESGLRAAAPMLRATRSMRSAYDSHGRAQDDNDTDTTTISTQYDHGIRILVTRPLEVVIHDSDWSKRAWTFQEQILSRRCLIFAEGRVYFQCRLAGISEDIWADSKGNGWSLNRTNSPLQSPSLLKRRPIWFYMNFTRLYTSRCLTMAKDILSAFEGITRLLEEHMSHEPFLFGLPTSHFDLALLWTPTKAMRRRKKPKPHLSRDSSCSRDEEGRCACNVGSVHLEDVKFQFPSWSWCGWMGDQGTGSQVHYDEHLLEGSLSNINKWLQKRTWITWFLRDGEGHLRPLRDNSGRTNRPDVHEEDRWKGYAGSQAWKPVIDDSTSETFELKIPQPSESSKPRQSASLRATTHVGSSSAQPLSTKKRQVRFGSEDRKSNKAESETYESLLDEEGLRTMKFRVGNMAYLRRGSLPEPDGRDDDGENDRHTSRVLQTLSDNLLSSNDVGSIIPSNPFGTIREREPFISMISKTAKAESDTIPRATTLSQCSPLLQFRTLLMKLYVSAREPFNGSSSTGLRACDVADGYGDWCGSVTVPGTWLRNNQNKRLDFIAISEAKSFTMDECPVWTYYIPKERGESQWDLFHVLLLERDEEHSSVAALAVGGSQGLRIIQSNDDGWAELYIRSFHDALLNSGHDAVVSAPAENKSGRGTLDVDPEPRTDACEYDSCPADTNTATGTNATDPRFNWVNSYPATSMRYGINSIGPGVWDGEAPEFAVAGPNVGSNLYIQNHFSGTVGAACYAAGTAGIPAIAFSGLSEGRLAWNATPVPDRSLVYADLAANLTNAIIDSGAPYLPDGIFLNVNLPKVEGDCTVASAFNFVMSRIDPRTVFSSDDVDTCGSTALPTELTVVESDGCYVSVSVGQCSDKTTADAANQSIVLDKLSSLLTCLP</sequence>
<keyword evidence="5" id="KW-1185">Reference proteome</keyword>
<proteinExistence type="predicted"/>
<dbReference type="Pfam" id="PF01975">
    <property type="entry name" value="SurE"/>
    <property type="match status" value="1"/>
</dbReference>
<feature type="domain" description="Heterokaryon incompatibility" evidence="3">
    <location>
        <begin position="114"/>
        <end position="257"/>
    </location>
</feature>
<dbReference type="AlphaFoldDB" id="A0A423VCV3"/>
<dbReference type="Pfam" id="PF06985">
    <property type="entry name" value="HET"/>
    <property type="match status" value="1"/>
</dbReference>
<evidence type="ECO:0000256" key="1">
    <source>
        <dbReference type="SAM" id="MobiDB-lite"/>
    </source>
</evidence>
<evidence type="ECO:0000313" key="4">
    <source>
        <dbReference type="EMBL" id="ROV88745.1"/>
    </source>
</evidence>
<dbReference type="Gene3D" id="3.40.1210.10">
    <property type="entry name" value="Survival protein SurE-like phosphatase/nucleotidase"/>
    <property type="match status" value="1"/>
</dbReference>
<reference evidence="4 5" key="1">
    <citation type="submission" date="2015-09" db="EMBL/GenBank/DDBJ databases">
        <title>Host preference determinants of Valsa canker pathogens revealed by comparative genomics.</title>
        <authorList>
            <person name="Yin Z."/>
            <person name="Huang L."/>
        </authorList>
    </citation>
    <scope>NUCLEOTIDE SEQUENCE [LARGE SCALE GENOMIC DNA]</scope>
    <source>
        <strain evidence="4 5">03-1</strain>
    </source>
</reference>
<dbReference type="PANTHER" id="PTHR33112:SF12">
    <property type="entry name" value="HETEROKARYON INCOMPATIBILITY DOMAIN-CONTAINING PROTEIN"/>
    <property type="match status" value="1"/>
</dbReference>
<gene>
    <name evidence="4" type="ORF">VMCG_10076</name>
</gene>
<dbReference type="PANTHER" id="PTHR33112">
    <property type="entry name" value="DOMAIN PROTEIN, PUTATIVE-RELATED"/>
    <property type="match status" value="1"/>
</dbReference>
<dbReference type="SUPFAM" id="SSF64167">
    <property type="entry name" value="SurE-like"/>
    <property type="match status" value="1"/>
</dbReference>
<dbReference type="InterPro" id="IPR036523">
    <property type="entry name" value="SurE-like_sf"/>
</dbReference>
<evidence type="ECO:0000259" key="3">
    <source>
        <dbReference type="Pfam" id="PF06985"/>
    </source>
</evidence>
<dbReference type="InterPro" id="IPR002828">
    <property type="entry name" value="SurE-like_Pase/nucleotidase"/>
</dbReference>
<comment type="caution">
    <text evidence="4">The sequence shown here is derived from an EMBL/GenBank/DDBJ whole genome shotgun (WGS) entry which is preliminary data.</text>
</comment>
<feature type="region of interest" description="Disordered" evidence="1">
    <location>
        <begin position="515"/>
        <end position="569"/>
    </location>
</feature>
<dbReference type="Proteomes" id="UP000283895">
    <property type="component" value="Unassembled WGS sequence"/>
</dbReference>
<feature type="compositionally biased region" description="Basic and acidic residues" evidence="1">
    <location>
        <begin position="554"/>
        <end position="565"/>
    </location>
</feature>
<evidence type="ECO:0008006" key="6">
    <source>
        <dbReference type="Google" id="ProtNLM"/>
    </source>
</evidence>
<accession>A0A423VCV3</accession>
<dbReference type="OrthoDB" id="4018688at2759"/>
<dbReference type="EMBL" id="LKEA01000076">
    <property type="protein sequence ID" value="ROV88745.1"/>
    <property type="molecule type" value="Genomic_DNA"/>
</dbReference>
<feature type="compositionally biased region" description="Polar residues" evidence="1">
    <location>
        <begin position="518"/>
        <end position="545"/>
    </location>
</feature>
<feature type="region of interest" description="Disordered" evidence="1">
    <location>
        <begin position="469"/>
        <end position="489"/>
    </location>
</feature>
<dbReference type="InterPro" id="IPR010730">
    <property type="entry name" value="HET"/>
</dbReference>
<organism evidence="4 5">
    <name type="scientific">Cytospora schulzeri</name>
    <dbReference type="NCBI Taxonomy" id="448051"/>
    <lineage>
        <taxon>Eukaryota</taxon>
        <taxon>Fungi</taxon>
        <taxon>Dikarya</taxon>
        <taxon>Ascomycota</taxon>
        <taxon>Pezizomycotina</taxon>
        <taxon>Sordariomycetes</taxon>
        <taxon>Sordariomycetidae</taxon>
        <taxon>Diaporthales</taxon>
        <taxon>Cytosporaceae</taxon>
        <taxon>Cytospora</taxon>
    </lineage>
</organism>
<protein>
    <recommendedName>
        <fullName evidence="6">Survival protein SurE-like phosphatase/nucleotidase domain-containing protein</fullName>
    </recommendedName>
</protein>